<evidence type="ECO:0000313" key="2">
    <source>
        <dbReference type="EMBL" id="TNC44263.1"/>
    </source>
</evidence>
<dbReference type="Proteomes" id="UP000306740">
    <property type="component" value="Unassembled WGS sequence"/>
</dbReference>
<dbReference type="EMBL" id="VDFR01000073">
    <property type="protein sequence ID" value="TNC44263.1"/>
    <property type="molecule type" value="Genomic_DNA"/>
</dbReference>
<protein>
    <submittedName>
        <fullName evidence="2">Uncharacterized protein</fullName>
    </submittedName>
</protein>
<sequence length="192" mass="21019">MSPRAGVLAYDPDPTVWLVGPTENRPPEQWLPGAVAALVGDWQLTGSEEQRFVEAVLTRFAADSPSPLTERLLRWPTIHEDPFPAFLGMVDRAHWPEEELDAFLRAEGEPVVEPPLISEIEAPEGVRIRRALVYSTDGSPAVIAAVRYVVETGDSYPIAMLHASTPQPGRLVEALPDLDDLALTVRVHGAQS</sequence>
<dbReference type="RefSeq" id="WP_139087141.1">
    <property type="nucleotide sequence ID" value="NZ_VDFR01000073.1"/>
</dbReference>
<dbReference type="AlphaFoldDB" id="A0A5C4MHY2"/>
<organism evidence="2 3">
    <name type="scientific">Mumia zhuanghuii</name>
    <dbReference type="NCBI Taxonomy" id="2585211"/>
    <lineage>
        <taxon>Bacteria</taxon>
        <taxon>Bacillati</taxon>
        <taxon>Actinomycetota</taxon>
        <taxon>Actinomycetes</taxon>
        <taxon>Propionibacteriales</taxon>
        <taxon>Nocardioidaceae</taxon>
        <taxon>Mumia</taxon>
    </lineage>
</organism>
<proteinExistence type="predicted"/>
<comment type="caution">
    <text evidence="2">The sequence shown here is derived from an EMBL/GenBank/DDBJ whole genome shotgun (WGS) entry which is preliminary data.</text>
</comment>
<gene>
    <name evidence="2" type="ORF">FHE65_16770</name>
    <name evidence="1" type="ORF">FHE65_29520</name>
</gene>
<evidence type="ECO:0000313" key="1">
    <source>
        <dbReference type="EMBL" id="TNC33107.1"/>
    </source>
</evidence>
<name>A0A5C4MHY2_9ACTN</name>
<dbReference type="OrthoDB" id="5185066at2"/>
<reference evidence="2 3" key="1">
    <citation type="submission" date="2019-05" db="EMBL/GenBank/DDBJ databases">
        <title>Mumia sp. nov., isolated from the intestinal contents of plateau pika (Ochotona curzoniae) in the Qinghai-Tibet plateau of China.</title>
        <authorList>
            <person name="Tian Z."/>
        </authorList>
    </citation>
    <scope>NUCLEOTIDE SEQUENCE [LARGE SCALE GENOMIC DNA]</scope>
    <source>
        <strain evidence="3">527</strain>
        <strain evidence="2">Z527</strain>
    </source>
</reference>
<evidence type="ECO:0000313" key="3">
    <source>
        <dbReference type="Proteomes" id="UP000306740"/>
    </source>
</evidence>
<dbReference type="EMBL" id="VDFR01000177">
    <property type="protein sequence ID" value="TNC33107.1"/>
    <property type="molecule type" value="Genomic_DNA"/>
</dbReference>
<accession>A0A5C4MHY2</accession>